<gene>
    <name evidence="1" type="ORF">ALC53_08958</name>
</gene>
<reference evidence="1 2" key="1">
    <citation type="submission" date="2015-09" db="EMBL/GenBank/DDBJ databases">
        <title>Atta colombica WGS genome.</title>
        <authorList>
            <person name="Nygaard S."/>
            <person name="Hu H."/>
            <person name="Boomsma J."/>
            <person name="Zhang G."/>
        </authorList>
    </citation>
    <scope>NUCLEOTIDE SEQUENCE [LARGE SCALE GENOMIC DNA]</scope>
    <source>
        <strain evidence="1">Treedump-2</strain>
        <tissue evidence="1">Whole body</tissue>
    </source>
</reference>
<evidence type="ECO:0000313" key="1">
    <source>
        <dbReference type="EMBL" id="KYM80620.1"/>
    </source>
</evidence>
<accession>A0A151I1V4</accession>
<proteinExistence type="predicted"/>
<dbReference type="Proteomes" id="UP000078540">
    <property type="component" value="Unassembled WGS sequence"/>
</dbReference>
<name>A0A151I1V4_9HYME</name>
<sequence length="166" mass="18004">MYERRESPSFQATQPFSFCDIDLVVAGTAQGVYPPPSLPSLPPPSSLLPSPPLSLLLPARLLLLLAIAIVVACTTVDGTIHDPFLFLPLGSGTLTIELKTTLPPSLTVRRTRDLIRSAIGLANSSTFYPRQQERRYTLAFLAAGYPRGTTPRPRDFDNATLVSGCH</sequence>
<organism evidence="1 2">
    <name type="scientific">Atta colombica</name>
    <dbReference type="NCBI Taxonomy" id="520822"/>
    <lineage>
        <taxon>Eukaryota</taxon>
        <taxon>Metazoa</taxon>
        <taxon>Ecdysozoa</taxon>
        <taxon>Arthropoda</taxon>
        <taxon>Hexapoda</taxon>
        <taxon>Insecta</taxon>
        <taxon>Pterygota</taxon>
        <taxon>Neoptera</taxon>
        <taxon>Endopterygota</taxon>
        <taxon>Hymenoptera</taxon>
        <taxon>Apocrita</taxon>
        <taxon>Aculeata</taxon>
        <taxon>Formicoidea</taxon>
        <taxon>Formicidae</taxon>
        <taxon>Myrmicinae</taxon>
        <taxon>Atta</taxon>
    </lineage>
</organism>
<dbReference type="AlphaFoldDB" id="A0A151I1V4"/>
<protein>
    <submittedName>
        <fullName evidence="1">Uncharacterized protein</fullName>
    </submittedName>
</protein>
<evidence type="ECO:0000313" key="2">
    <source>
        <dbReference type="Proteomes" id="UP000078540"/>
    </source>
</evidence>
<keyword evidence="2" id="KW-1185">Reference proteome</keyword>
<dbReference type="EMBL" id="KQ976560">
    <property type="protein sequence ID" value="KYM80620.1"/>
    <property type="molecule type" value="Genomic_DNA"/>
</dbReference>